<gene>
    <name evidence="6" type="ORF">CMQ_2887</name>
</gene>
<protein>
    <submittedName>
        <fullName evidence="6">Tetrahydroxynaphthalene reductase</fullName>
    </submittedName>
</protein>
<dbReference type="PROSITE" id="PS00061">
    <property type="entry name" value="ADH_SHORT"/>
    <property type="match status" value="1"/>
</dbReference>
<dbReference type="AlphaFoldDB" id="F0XGQ7"/>
<dbReference type="InParanoid" id="F0XGQ7"/>
<dbReference type="InterPro" id="IPR036291">
    <property type="entry name" value="NAD(P)-bd_dom_sf"/>
</dbReference>
<keyword evidence="2" id="KW-0521">NADP</keyword>
<reference evidence="6 7" key="1">
    <citation type="journal article" date="2011" name="Proc. Natl. Acad. Sci. U.S.A.">
        <title>Genome and transcriptome analyses of the mountain pine beetle-fungal symbiont Grosmannia clavigera, a lodgepole pine pathogen.</title>
        <authorList>
            <person name="DiGuistini S."/>
            <person name="Wang Y."/>
            <person name="Liao N.Y."/>
            <person name="Taylor G."/>
            <person name="Tanguay P."/>
            <person name="Feau N."/>
            <person name="Henrissat B."/>
            <person name="Chan S.K."/>
            <person name="Hesse-Orce U."/>
            <person name="Alamouti S.M."/>
            <person name="Tsui C.K.M."/>
            <person name="Docking R.T."/>
            <person name="Levasseur A."/>
            <person name="Haridas S."/>
            <person name="Robertson G."/>
            <person name="Birol I."/>
            <person name="Holt R.A."/>
            <person name="Marra M.A."/>
            <person name="Hamelin R.C."/>
            <person name="Hirst M."/>
            <person name="Jones S.J.M."/>
            <person name="Bohlmann J."/>
            <person name="Breuil C."/>
        </authorList>
    </citation>
    <scope>NUCLEOTIDE SEQUENCE [LARGE SCALE GENOMIC DNA]</scope>
    <source>
        <strain evidence="7">kw1407 / UAMH 11150</strain>
    </source>
</reference>
<dbReference type="SMART" id="SM00822">
    <property type="entry name" value="PKS_KR"/>
    <property type="match status" value="1"/>
</dbReference>
<feature type="domain" description="Ketoreductase" evidence="5">
    <location>
        <begin position="38"/>
        <end position="222"/>
    </location>
</feature>
<dbReference type="PRINTS" id="PR00081">
    <property type="entry name" value="GDHRDH"/>
</dbReference>
<dbReference type="Gene3D" id="3.40.50.720">
    <property type="entry name" value="NAD(P)-binding Rossmann-like Domain"/>
    <property type="match status" value="1"/>
</dbReference>
<dbReference type="GO" id="GO:0016491">
    <property type="term" value="F:oxidoreductase activity"/>
    <property type="evidence" value="ECO:0007669"/>
    <property type="project" value="UniProtKB-KW"/>
</dbReference>
<dbReference type="OrthoDB" id="47007at2759"/>
<dbReference type="Proteomes" id="UP000007796">
    <property type="component" value="Unassembled WGS sequence"/>
</dbReference>
<keyword evidence="3" id="KW-0560">Oxidoreductase</keyword>
<dbReference type="Pfam" id="PF13561">
    <property type="entry name" value="adh_short_C2"/>
    <property type="match status" value="1"/>
</dbReference>
<keyword evidence="7" id="KW-1185">Reference proteome</keyword>
<evidence type="ECO:0000256" key="1">
    <source>
        <dbReference type="ARBA" id="ARBA00006484"/>
    </source>
</evidence>
<organism evidence="7">
    <name type="scientific">Grosmannia clavigera (strain kw1407 / UAMH 11150)</name>
    <name type="common">Blue stain fungus</name>
    <name type="synonym">Graphiocladiella clavigera</name>
    <dbReference type="NCBI Taxonomy" id="655863"/>
    <lineage>
        <taxon>Eukaryota</taxon>
        <taxon>Fungi</taxon>
        <taxon>Dikarya</taxon>
        <taxon>Ascomycota</taxon>
        <taxon>Pezizomycotina</taxon>
        <taxon>Sordariomycetes</taxon>
        <taxon>Sordariomycetidae</taxon>
        <taxon>Ophiostomatales</taxon>
        <taxon>Ophiostomataceae</taxon>
        <taxon>Leptographium</taxon>
    </lineage>
</organism>
<proteinExistence type="inferred from homology"/>
<dbReference type="FunFam" id="3.40.50.720:FF:000084">
    <property type="entry name" value="Short-chain dehydrogenase reductase"/>
    <property type="match status" value="1"/>
</dbReference>
<dbReference type="GeneID" id="25975925"/>
<comment type="similarity">
    <text evidence="1">Belongs to the short-chain dehydrogenases/reductases (SDR) family.</text>
</comment>
<dbReference type="STRING" id="655863.F0XGQ7"/>
<dbReference type="InterPro" id="IPR020904">
    <property type="entry name" value="Sc_DH/Rdtase_CS"/>
</dbReference>
<dbReference type="InterPro" id="IPR057326">
    <property type="entry name" value="KR_dom"/>
</dbReference>
<dbReference type="HOGENOM" id="CLU_010194_1_3_1"/>
<evidence type="ECO:0000256" key="4">
    <source>
        <dbReference type="SAM" id="MobiDB-lite"/>
    </source>
</evidence>
<dbReference type="PRINTS" id="PR00080">
    <property type="entry name" value="SDRFAMILY"/>
</dbReference>
<evidence type="ECO:0000259" key="5">
    <source>
        <dbReference type="SMART" id="SM00822"/>
    </source>
</evidence>
<dbReference type="EMBL" id="GL629769">
    <property type="protein sequence ID" value="EFX02958.1"/>
    <property type="molecule type" value="Genomic_DNA"/>
</dbReference>
<sequence>MSPAATLDVTPPAGAPVTGADSGAAVSPRDPARPLAGKVALITGSGRGIGRGIALELGRRGANVVINYGRSSSSAEAVVAELAALGSKAVALQADISKPAEVAGLFDRAVAHFGGLDIVVSNSGMEVWSPELDVTQELFDRVFDLNCRGQFFVAQQGLKHTRPGGRIILTSSVAASLTGIPNHALYAGSKAAVEGFTRAFAVDCGEKNVTVNCIAPGGIKTDMFDENAWHYVPGGYKGMSQDTIQAGIAKACPLKRIGLPSDIGRAVSLLVSEEGEWINGQVIKLSGGSAV</sequence>
<dbReference type="PANTHER" id="PTHR43639">
    <property type="entry name" value="OXIDOREDUCTASE, SHORT-CHAIN DEHYDROGENASE/REDUCTASE FAMILY (AFU_ORTHOLOGUE AFUA_5G02870)"/>
    <property type="match status" value="1"/>
</dbReference>
<feature type="region of interest" description="Disordered" evidence="4">
    <location>
        <begin position="1"/>
        <end position="31"/>
    </location>
</feature>
<name>F0XGQ7_GROCL</name>
<dbReference type="eggNOG" id="KOG0725">
    <property type="taxonomic scope" value="Eukaryota"/>
</dbReference>
<evidence type="ECO:0000313" key="6">
    <source>
        <dbReference type="EMBL" id="EFX02958.1"/>
    </source>
</evidence>
<evidence type="ECO:0000256" key="3">
    <source>
        <dbReference type="ARBA" id="ARBA00023002"/>
    </source>
</evidence>
<dbReference type="InterPro" id="IPR002347">
    <property type="entry name" value="SDR_fam"/>
</dbReference>
<dbReference type="RefSeq" id="XP_014172440.1">
    <property type="nucleotide sequence ID" value="XM_014316965.1"/>
</dbReference>
<dbReference type="SUPFAM" id="SSF51735">
    <property type="entry name" value="NAD(P)-binding Rossmann-fold domains"/>
    <property type="match status" value="1"/>
</dbReference>
<accession>F0XGQ7</accession>
<evidence type="ECO:0000256" key="2">
    <source>
        <dbReference type="ARBA" id="ARBA00022857"/>
    </source>
</evidence>
<dbReference type="PANTHER" id="PTHR43639:SF1">
    <property type="entry name" value="SHORT-CHAIN DEHYDROGENASE_REDUCTASE FAMILY PROTEIN"/>
    <property type="match status" value="1"/>
</dbReference>
<evidence type="ECO:0000313" key="7">
    <source>
        <dbReference type="Proteomes" id="UP000007796"/>
    </source>
</evidence>